<keyword evidence="3" id="KW-1185">Reference proteome</keyword>
<evidence type="ECO:0000313" key="2">
    <source>
        <dbReference type="EMBL" id="ACO37021.1"/>
    </source>
</evidence>
<proteinExistence type="predicted"/>
<dbReference type="KEGG" id="vg:7750955"/>
<dbReference type="EMBL" id="FJ822135">
    <property type="protein sequence ID" value="ACO37021.1"/>
    <property type="molecule type" value="Genomic_DNA"/>
</dbReference>
<organism evidence="2 3">
    <name type="scientific">Lactobacillus phage Lb338-1</name>
    <dbReference type="NCBI Taxonomy" id="2892342"/>
    <lineage>
        <taxon>Viruses</taxon>
        <taxon>Duplodnaviria</taxon>
        <taxon>Heunggongvirae</taxon>
        <taxon>Uroviricota</taxon>
        <taxon>Caudoviricetes</taxon>
        <taxon>Herelleviridae</taxon>
        <taxon>Mooreparkvirus</taxon>
        <taxon>Mooreparkvirus Lb3381</taxon>
    </lineage>
</organism>
<evidence type="ECO:0000313" key="3">
    <source>
        <dbReference type="Proteomes" id="UP000001878"/>
    </source>
</evidence>
<feature type="region of interest" description="Disordered" evidence="1">
    <location>
        <begin position="68"/>
        <end position="99"/>
    </location>
</feature>
<name>C1KFL0_9CAUD</name>
<evidence type="ECO:0000256" key="1">
    <source>
        <dbReference type="SAM" id="MobiDB-lite"/>
    </source>
</evidence>
<reference evidence="2 3" key="1">
    <citation type="journal article" date="2009" name="Gene">
        <title>Genome of a virulent bacteriophage Lb338-1 that lyses the probiotic Lactobacillus paracasei cheese strain.</title>
        <authorList>
            <person name="Alemayehu D."/>
            <person name="Ross R.P."/>
            <person name="O'Sullivan O."/>
            <person name="Coffey A."/>
            <person name="Stanton C."/>
            <person name="Fitzgerald G.F."/>
            <person name="McAuliffe O."/>
        </authorList>
    </citation>
    <scope>NUCLEOTIDE SEQUENCE [LARGE SCALE GENOMIC DNA]</scope>
    <source>
        <strain evidence="2">Lb338-1</strain>
    </source>
</reference>
<protein>
    <submittedName>
        <fullName evidence="2">Uncharacterized protein</fullName>
    </submittedName>
</protein>
<accession>C1KFL0</accession>
<dbReference type="Proteomes" id="UP000001878">
    <property type="component" value="Segment"/>
</dbReference>
<dbReference type="RefSeq" id="YP_002790779.1">
    <property type="nucleotide sequence ID" value="NC_012530.1"/>
</dbReference>
<feature type="compositionally biased region" description="Polar residues" evidence="1">
    <location>
        <begin position="69"/>
        <end position="92"/>
    </location>
</feature>
<gene>
    <name evidence="2" type="ORF">lb338_phage_100</name>
</gene>
<dbReference type="GeneID" id="7750955"/>
<sequence length="245" mass="27874">MQLSEKDTYDEDQNRKYKDLIALYGVKNYKELIDLGPTVQMAEKSMSKKKDTSKLQLVQKTVIRRGKPTQMSFYQDPSKQSGAPEAKNTSKGNNDEADSGIEDGVYIASKELGNPLPTNVLKAIPRSGWYQERKYKKSYDYLFFVSGGQVVATSGVGKLGDSLTVSFVGSYTKESYYNYLYSAICTTIDIAYKNDFGFYFKAKNQAEIDMLELLRDFYSIKKLKGVYQIPLASMEKVFGERVWKH</sequence>